<comment type="caution">
    <text evidence="2">The sequence shown here is derived from an EMBL/GenBank/DDBJ whole genome shotgun (WGS) entry which is preliminary data.</text>
</comment>
<dbReference type="Proteomes" id="UP001488838">
    <property type="component" value="Unassembled WGS sequence"/>
</dbReference>
<evidence type="ECO:0000313" key="2">
    <source>
        <dbReference type="EMBL" id="KAK7805419.1"/>
    </source>
</evidence>
<feature type="compositionally biased region" description="Basic and acidic residues" evidence="1">
    <location>
        <begin position="140"/>
        <end position="153"/>
    </location>
</feature>
<feature type="region of interest" description="Disordered" evidence="1">
    <location>
        <begin position="122"/>
        <end position="181"/>
    </location>
</feature>
<reference evidence="2 3" key="1">
    <citation type="journal article" date="2023" name="bioRxiv">
        <title>Conserved and derived expression patterns and positive selection on dental genes reveal complex evolutionary context of ever-growing rodent molars.</title>
        <authorList>
            <person name="Calamari Z.T."/>
            <person name="Song A."/>
            <person name="Cohen E."/>
            <person name="Akter M."/>
            <person name="Roy R.D."/>
            <person name="Hallikas O."/>
            <person name="Christensen M.M."/>
            <person name="Li P."/>
            <person name="Marangoni P."/>
            <person name="Jernvall J."/>
            <person name="Klein O.D."/>
        </authorList>
    </citation>
    <scope>NUCLEOTIDE SEQUENCE [LARGE SCALE GENOMIC DNA]</scope>
    <source>
        <strain evidence="2">V071</strain>
    </source>
</reference>
<name>A0AAW0HTK7_MYOGA</name>
<keyword evidence="3" id="KW-1185">Reference proteome</keyword>
<evidence type="ECO:0000256" key="1">
    <source>
        <dbReference type="SAM" id="MobiDB-lite"/>
    </source>
</evidence>
<organism evidence="2 3">
    <name type="scientific">Myodes glareolus</name>
    <name type="common">Bank vole</name>
    <name type="synonym">Clethrionomys glareolus</name>
    <dbReference type="NCBI Taxonomy" id="447135"/>
    <lineage>
        <taxon>Eukaryota</taxon>
        <taxon>Metazoa</taxon>
        <taxon>Chordata</taxon>
        <taxon>Craniata</taxon>
        <taxon>Vertebrata</taxon>
        <taxon>Euteleostomi</taxon>
        <taxon>Mammalia</taxon>
        <taxon>Eutheria</taxon>
        <taxon>Euarchontoglires</taxon>
        <taxon>Glires</taxon>
        <taxon>Rodentia</taxon>
        <taxon>Myomorpha</taxon>
        <taxon>Muroidea</taxon>
        <taxon>Cricetidae</taxon>
        <taxon>Arvicolinae</taxon>
        <taxon>Myodes</taxon>
    </lineage>
</organism>
<evidence type="ECO:0000313" key="3">
    <source>
        <dbReference type="Proteomes" id="UP001488838"/>
    </source>
</evidence>
<sequence length="181" mass="19933">MLENYQNFLALGKMAPPKLNVCCQISSRVVLGKSPSGSELAVQGQPCQKQPESHILPLSCQQSSLSSRAYPQKMALQSLTEWKAEPEVMEEDLYKPGLSQKLVLKQLKRPSNARTWELQDDTVLGSKVVQRKPAPIASGDRIKESPGRHRGSEEAFSSQQGTPTEEHSPADAPETPSPQRD</sequence>
<protein>
    <submittedName>
        <fullName evidence="2">Uncharacterized protein</fullName>
    </submittedName>
</protein>
<dbReference type="AlphaFoldDB" id="A0AAW0HTK7"/>
<accession>A0AAW0HTK7</accession>
<proteinExistence type="predicted"/>
<dbReference type="EMBL" id="JBBHLL010000341">
    <property type="protein sequence ID" value="KAK7805419.1"/>
    <property type="molecule type" value="Genomic_DNA"/>
</dbReference>
<gene>
    <name evidence="2" type="ORF">U0070_023830</name>
</gene>